<accession>A0A6J7EAW4</accession>
<dbReference type="Pfam" id="PF04134">
    <property type="entry name" value="DCC1-like"/>
    <property type="match status" value="1"/>
</dbReference>
<name>A0A6J7EAW4_9ZZZZ</name>
<proteinExistence type="predicted"/>
<evidence type="ECO:0000313" key="1">
    <source>
        <dbReference type="EMBL" id="CAB4878978.1"/>
    </source>
</evidence>
<dbReference type="GO" id="GO:0015035">
    <property type="term" value="F:protein-disulfide reductase activity"/>
    <property type="evidence" value="ECO:0007669"/>
    <property type="project" value="InterPro"/>
</dbReference>
<dbReference type="AlphaFoldDB" id="A0A6J7EAW4"/>
<dbReference type="InterPro" id="IPR007263">
    <property type="entry name" value="DCC1-like"/>
</dbReference>
<organism evidence="1">
    <name type="scientific">freshwater metagenome</name>
    <dbReference type="NCBI Taxonomy" id="449393"/>
    <lineage>
        <taxon>unclassified sequences</taxon>
        <taxon>metagenomes</taxon>
        <taxon>ecological metagenomes</taxon>
    </lineage>
</organism>
<sequence length="146" mass="15843">MPDQPPVSVLYDADCDFCRWSVSKLLERDRQGLLLPVSIQSAQGQTLLSSIPQERRLDSAHCVASNGEIRSGGQAVEWIASRTDGLGFAARISPAVPWLLTAGYGLVAGNRSLFSRWMTPSRLAVANRVIAQREAPPESDPPSLLT</sequence>
<protein>
    <submittedName>
        <fullName evidence="1">Unannotated protein</fullName>
    </submittedName>
</protein>
<gene>
    <name evidence="1" type="ORF">UFOPK3444_01213</name>
</gene>
<dbReference type="EMBL" id="CAFBLU010000022">
    <property type="protein sequence ID" value="CAB4878978.1"/>
    <property type="molecule type" value="Genomic_DNA"/>
</dbReference>
<reference evidence="1" key="1">
    <citation type="submission" date="2020-05" db="EMBL/GenBank/DDBJ databases">
        <authorList>
            <person name="Chiriac C."/>
            <person name="Salcher M."/>
            <person name="Ghai R."/>
            <person name="Kavagutti S V."/>
        </authorList>
    </citation>
    <scope>NUCLEOTIDE SEQUENCE</scope>
</reference>